<feature type="region of interest" description="Disordered" evidence="4">
    <location>
        <begin position="1"/>
        <end position="56"/>
    </location>
</feature>
<comment type="function">
    <text evidence="2">Component of cohesin complex, a complex required for the cohesion of sister chromatids after DNA replication. The cohesin complex apparently forms a large proteinaceous ring within which sister chromatids can be trapped. At anaphase, the complex is cleaved and dissociates from chromatin, allowing sister chromatids to segregate.</text>
</comment>
<feature type="compositionally biased region" description="Low complexity" evidence="4">
    <location>
        <begin position="1035"/>
        <end position="1048"/>
    </location>
</feature>
<evidence type="ECO:0000313" key="6">
    <source>
        <dbReference type="Ensembl" id="ENSSGRP00000098634.1"/>
    </source>
</evidence>
<accession>A0A672SBW5</accession>
<feature type="coiled-coil region" evidence="3">
    <location>
        <begin position="235"/>
        <end position="265"/>
    </location>
</feature>
<evidence type="ECO:0000259" key="5">
    <source>
        <dbReference type="PROSITE" id="PS51425"/>
    </source>
</evidence>
<evidence type="ECO:0000313" key="7">
    <source>
        <dbReference type="Proteomes" id="UP000472262"/>
    </source>
</evidence>
<dbReference type="InterPro" id="IPR056396">
    <property type="entry name" value="HEAT_SCC3-SA"/>
</dbReference>
<feature type="region of interest" description="Disordered" evidence="4">
    <location>
        <begin position="1098"/>
        <end position="1118"/>
    </location>
</feature>
<dbReference type="PANTHER" id="PTHR11199">
    <property type="entry name" value="STROMAL ANTIGEN"/>
    <property type="match status" value="1"/>
</dbReference>
<dbReference type="GO" id="GO:0000775">
    <property type="term" value="C:chromosome, centromeric region"/>
    <property type="evidence" value="ECO:0007669"/>
    <property type="project" value="UniProtKB-SubCell"/>
</dbReference>
<keyword evidence="2" id="KW-0131">Cell cycle</keyword>
<sequence>MSELDDPGDGKSKKKRGRPGRPPAPNKKPRKSPLEKCPMGVQRGRKANGMAQQNGEGDPVTLFEVVKQGKSAMQSVVDDWIESYKQDRDLALLDLINFFIQCSGCKGTVRIEMFRNMQNAEIIRKMTEEFDEDSGDYPLTISGPLWKKFRYNFSEFICVLIRQCQYSIIYDEYMMDTVISLLTGLSDSQVRAFRHTSTLAAMKLMTALVNVALNLSINQDNTQRQYEAERNKMVGKRANEKLELLLQRRKELQENQDEIENMMNSIFKGIFVHRYRDAIAEIRAICIEEIGVWMKMYSDAFLNDSYLKYVGWTLHDRQGEVRLKCLKALQNLYTNRELFPKLELFTNRFKDRIVSMTLDKEYDVAVEAIRLVTLILHEDALSNEDCENVYHLVYSAHRPVAVAAGEFLHRKLFSRHDPQAEEALAKRRGRSSPNGNLIRMLVLFFLESELHEHAAYLVDSLWESSQELLKDWECMTELLLEEPIIIDRNQTGDWGYALIELTVCTIRQAAEAHPPVGRGTGKRVLTAKERKTQIDDKNKLTEHFIMALPMLLSKYQTDAEKVANLLQIPQYFDLDVYSAGRMEKHLDALLKQIKFVVEKHTDTEVLEACSKTYSILCSEEYTIMNRVDISRSQLIDDLADRFNHSVEELLQAGEEADDDDIYNVLSTLKKLTAFHNAHDLTKWDLFGNCYRLLRTGIEQGSMPEQIAVQALQCSHYSILWQLVKITEGAPSKDDLLALRRVVKSFLAMCQQCLSNVNTPVKEQAFMLLCDLLMIFSHQLTTGSREGLQPLVFNPDSSLQNELLNFILDHVFIDQDDENQSIEGDEEDEANKIEALHKRRNLLAAFSKLIIYDIVDMPAAADIFKHYMKYYNDYGDIIKETLSKTRQTDKILCAKTLILSLQQLFNELIQDQGPNLDRTSSHVSGIKELARRFALTFGLDQIKTREAVATLHKDGIEFAFKYQNPKGPEYPPPNLAFLEVLCEFSSKLLRQDKKTVHSYLEKFMTEQMMERREDIWLPLISYRNSLLTGGDEDRMSITSGSSSSKAGSIRSKKGRPAMHKKRIEEESVESSWMMRSDTLQTPGALQTPQLTSTVLRENPRQAAEHLPEQNSEPGSESDYVHKRGLMEDDAEPIFEDVMMSSRGQLEDMSEEFEDTMVIDLPPSRNRRERAELRPDFFDSAAMIEDESVRMNRQGFNLLYKYRITLPCIIFAE</sequence>
<proteinExistence type="inferred from homology"/>
<dbReference type="GO" id="GO:0007059">
    <property type="term" value="P:chromosome segregation"/>
    <property type="evidence" value="ECO:0007669"/>
    <property type="project" value="UniProtKB-KW"/>
</dbReference>
<reference evidence="6" key="1">
    <citation type="submission" date="2025-08" db="UniProtKB">
        <authorList>
            <consortium name="Ensembl"/>
        </authorList>
    </citation>
    <scope>IDENTIFICATION</scope>
</reference>
<name>A0A672SBW5_SINGR</name>
<dbReference type="InterPro" id="IPR016024">
    <property type="entry name" value="ARM-type_fold"/>
</dbReference>
<dbReference type="GO" id="GO:0000785">
    <property type="term" value="C:chromatin"/>
    <property type="evidence" value="ECO:0007669"/>
    <property type="project" value="UniProtKB-UniRule"/>
</dbReference>
<evidence type="ECO:0000256" key="2">
    <source>
        <dbReference type="RuleBase" id="RU369063"/>
    </source>
</evidence>
<dbReference type="InterPro" id="IPR039662">
    <property type="entry name" value="Cohesin_Scc3/SA"/>
</dbReference>
<dbReference type="Ensembl" id="ENSSGRT00000104940.1">
    <property type="protein sequence ID" value="ENSSGRP00000098634.1"/>
    <property type="gene ID" value="ENSSGRG00000049192.1"/>
</dbReference>
<dbReference type="PANTHER" id="PTHR11199:SF6">
    <property type="entry name" value="COHESIN SUBUNIT SA-1"/>
    <property type="match status" value="1"/>
</dbReference>
<organism evidence="6 7">
    <name type="scientific">Sinocyclocheilus grahami</name>
    <name type="common">Dianchi golden-line fish</name>
    <name type="synonym">Barbus grahami</name>
    <dbReference type="NCBI Taxonomy" id="75366"/>
    <lineage>
        <taxon>Eukaryota</taxon>
        <taxon>Metazoa</taxon>
        <taxon>Chordata</taxon>
        <taxon>Craniata</taxon>
        <taxon>Vertebrata</taxon>
        <taxon>Euteleostomi</taxon>
        <taxon>Actinopterygii</taxon>
        <taxon>Neopterygii</taxon>
        <taxon>Teleostei</taxon>
        <taxon>Ostariophysi</taxon>
        <taxon>Cypriniformes</taxon>
        <taxon>Cyprinidae</taxon>
        <taxon>Cyprininae</taxon>
        <taxon>Sinocyclocheilus</taxon>
    </lineage>
</organism>
<evidence type="ECO:0000256" key="3">
    <source>
        <dbReference type="SAM" id="Coils"/>
    </source>
</evidence>
<dbReference type="InterPro" id="IPR013721">
    <property type="entry name" value="STAG"/>
</dbReference>
<keyword evidence="2" id="KW-0158">Chromosome</keyword>
<dbReference type="Proteomes" id="UP000472262">
    <property type="component" value="Unassembled WGS sequence"/>
</dbReference>
<evidence type="ECO:0000256" key="4">
    <source>
        <dbReference type="SAM" id="MobiDB-lite"/>
    </source>
</evidence>
<dbReference type="Pfam" id="PF08514">
    <property type="entry name" value="STAG"/>
    <property type="match status" value="1"/>
</dbReference>
<dbReference type="Pfam" id="PF24571">
    <property type="entry name" value="HEAT_SCC3-SA"/>
    <property type="match status" value="1"/>
</dbReference>
<keyword evidence="3" id="KW-0175">Coiled coil</keyword>
<protein>
    <recommendedName>
        <fullName evidence="2">Cohesin subunit SA</fullName>
    </recommendedName>
    <alternativeName>
        <fullName evidence="2">SCC3 homolog</fullName>
    </alternativeName>
    <alternativeName>
        <fullName evidence="2">Stromal antigen</fullName>
    </alternativeName>
</protein>
<dbReference type="GO" id="GO:0005634">
    <property type="term" value="C:nucleus"/>
    <property type="evidence" value="ECO:0007669"/>
    <property type="project" value="UniProtKB-SubCell"/>
</dbReference>
<comment type="similarity">
    <text evidence="1 2">Belongs to the SCC3 family.</text>
</comment>
<dbReference type="GO" id="GO:0051301">
    <property type="term" value="P:cell division"/>
    <property type="evidence" value="ECO:0007669"/>
    <property type="project" value="UniProtKB-UniRule"/>
</dbReference>
<comment type="subunit">
    <text evidence="2">Part of the cohesin complex which is composed of a heterodimer between a SMC1 protein (SMC1A or SMC1B) and SMC3, which are attached via their hinge domain, and RAD21 which link them at their heads, and one STAG protein.</text>
</comment>
<dbReference type="AlphaFoldDB" id="A0A672SBW5"/>
<feature type="domain" description="SCD" evidence="5">
    <location>
        <begin position="271"/>
        <end position="356"/>
    </location>
</feature>
<dbReference type="PROSITE" id="PS51425">
    <property type="entry name" value="SCD"/>
    <property type="match status" value="1"/>
</dbReference>
<feature type="compositionally biased region" description="Basic residues" evidence="4">
    <location>
        <begin position="1049"/>
        <end position="1060"/>
    </location>
</feature>
<feature type="region of interest" description="Disordered" evidence="4">
    <location>
        <begin position="1029"/>
        <end position="1071"/>
    </location>
</feature>
<dbReference type="SUPFAM" id="SSF48371">
    <property type="entry name" value="ARM repeat"/>
    <property type="match status" value="1"/>
</dbReference>
<comment type="subcellular location">
    <subcellularLocation>
        <location evidence="2">Nucleus</location>
    </subcellularLocation>
    <subcellularLocation>
        <location evidence="2">Chromosome</location>
    </subcellularLocation>
    <subcellularLocation>
        <location evidence="2">Chromosome</location>
        <location evidence="2">Centromere</location>
    </subcellularLocation>
</comment>
<dbReference type="GO" id="GO:0008278">
    <property type="term" value="C:cohesin complex"/>
    <property type="evidence" value="ECO:0007669"/>
    <property type="project" value="UniProtKB-UniRule"/>
</dbReference>
<reference evidence="6" key="2">
    <citation type="submission" date="2025-09" db="UniProtKB">
        <authorList>
            <consortium name="Ensembl"/>
        </authorList>
    </citation>
    <scope>IDENTIFICATION</scope>
</reference>
<dbReference type="InterPro" id="IPR020839">
    <property type="entry name" value="SCD"/>
</dbReference>
<keyword evidence="7" id="KW-1185">Reference proteome</keyword>
<dbReference type="Pfam" id="PF21581">
    <property type="entry name" value="SCD"/>
    <property type="match status" value="1"/>
</dbReference>
<keyword evidence="2" id="KW-0132">Cell division</keyword>
<keyword evidence="2" id="KW-0159">Chromosome partition</keyword>
<dbReference type="GO" id="GO:0003682">
    <property type="term" value="F:chromatin binding"/>
    <property type="evidence" value="ECO:0007669"/>
    <property type="project" value="TreeGrafter"/>
</dbReference>
<gene>
    <name evidence="6" type="primary">stag1a</name>
</gene>
<keyword evidence="2" id="KW-0539">Nucleus</keyword>
<evidence type="ECO:0000256" key="1">
    <source>
        <dbReference type="ARBA" id="ARBA00005486"/>
    </source>
</evidence>
<dbReference type="GO" id="GO:0007062">
    <property type="term" value="P:sister chromatid cohesion"/>
    <property type="evidence" value="ECO:0007669"/>
    <property type="project" value="UniProtKB-UniRule"/>
</dbReference>